<dbReference type="GO" id="GO:0046983">
    <property type="term" value="F:protein dimerization activity"/>
    <property type="evidence" value="ECO:0007669"/>
    <property type="project" value="InterPro"/>
</dbReference>
<evidence type="ECO:0000256" key="4">
    <source>
        <dbReference type="PIRSR" id="PIRSR005739-1"/>
    </source>
</evidence>
<dbReference type="Pfam" id="PF08100">
    <property type="entry name" value="Dimerisation"/>
    <property type="match status" value="1"/>
</dbReference>
<feature type="domain" description="O-methyltransferase dimerisation" evidence="6">
    <location>
        <begin position="13"/>
        <end position="100"/>
    </location>
</feature>
<dbReference type="GO" id="GO:0008757">
    <property type="term" value="F:S-adenosylmethionine-dependent methyltransferase activity"/>
    <property type="evidence" value="ECO:0007669"/>
    <property type="project" value="UniProtKB-ARBA"/>
</dbReference>
<sequence>MDSNVLEGSSRLWNLTFGYIKTMSVKCALDLGIPEAINNNGQPMTLSQLHSVLLLPQSKKSHLSRLMRLLTHVGFFIEKSAGEFTESAFDLTAQSRLVTQNNEPTNMLPFVRCALDNKWLKSSLCMGDWFMQDSQQIPFEFENGGTIWEVASREPEVNKMLNEAMISNSCLFKDTIIKNGDVIFKGIESLVDVGGGKGSMAELIATNFPHVRCAVLDLPHVVSDSPNDGIVKFVSGDMFNYIPPADAVLLKWILHDWNNEACIRILRRCKDAIPSKEAGGKVIVLDAVVGLTSATISEEPQLLLDVVMMTLTEGQERDENEWKCLFKEAGFSSYKIMPTIGFMSVIEVYP</sequence>
<evidence type="ECO:0000256" key="2">
    <source>
        <dbReference type="ARBA" id="ARBA00022679"/>
    </source>
</evidence>
<evidence type="ECO:0000259" key="6">
    <source>
        <dbReference type="Pfam" id="PF08100"/>
    </source>
</evidence>
<dbReference type="InterPro" id="IPR012967">
    <property type="entry name" value="COMT_dimerisation"/>
</dbReference>
<comment type="caution">
    <text evidence="7">The sequence shown here is derived from an EMBL/GenBank/DDBJ whole genome shotgun (WGS) entry which is preliminary data.</text>
</comment>
<dbReference type="Pfam" id="PF00891">
    <property type="entry name" value="Methyltransf_2"/>
    <property type="match status" value="1"/>
</dbReference>
<dbReference type="InterPro" id="IPR001077">
    <property type="entry name" value="COMT_C"/>
</dbReference>
<dbReference type="SUPFAM" id="SSF53335">
    <property type="entry name" value="S-adenosyl-L-methionine-dependent methyltransferases"/>
    <property type="match status" value="1"/>
</dbReference>
<keyword evidence="2" id="KW-0808">Transferase</keyword>
<evidence type="ECO:0000256" key="3">
    <source>
        <dbReference type="ARBA" id="ARBA00022691"/>
    </source>
</evidence>
<evidence type="ECO:0008006" key="9">
    <source>
        <dbReference type="Google" id="ProtNLM"/>
    </source>
</evidence>
<dbReference type="InterPro" id="IPR036390">
    <property type="entry name" value="WH_DNA-bd_sf"/>
</dbReference>
<dbReference type="Gene3D" id="3.40.50.150">
    <property type="entry name" value="Vaccinia Virus protein VP39"/>
    <property type="match status" value="1"/>
</dbReference>
<feature type="active site" description="Proton acceptor" evidence="4">
    <location>
        <position position="255"/>
    </location>
</feature>
<dbReference type="InterPro" id="IPR029063">
    <property type="entry name" value="SAM-dependent_MTases_sf"/>
</dbReference>
<dbReference type="Gene3D" id="1.10.10.10">
    <property type="entry name" value="Winged helix-like DNA-binding domain superfamily/Winged helix DNA-binding domain"/>
    <property type="match status" value="1"/>
</dbReference>
<dbReference type="AlphaFoldDB" id="A0A9Q0CRA6"/>
<keyword evidence="8" id="KW-1185">Reference proteome</keyword>
<gene>
    <name evidence="7" type="ORF">LUZ63_007236</name>
</gene>
<keyword evidence="1" id="KW-0489">Methyltransferase</keyword>
<dbReference type="PROSITE" id="PS51683">
    <property type="entry name" value="SAM_OMT_II"/>
    <property type="match status" value="1"/>
</dbReference>
<dbReference type="PIRSF" id="PIRSF005739">
    <property type="entry name" value="O-mtase"/>
    <property type="match status" value="1"/>
</dbReference>
<keyword evidence="3" id="KW-0949">S-adenosyl-L-methionine</keyword>
<protein>
    <recommendedName>
        <fullName evidence="9">O-methyltransferase</fullName>
    </recommendedName>
</protein>
<feature type="domain" description="O-methyltransferase C-terminal" evidence="5">
    <location>
        <begin position="126"/>
        <end position="332"/>
    </location>
</feature>
<reference evidence="7" key="1">
    <citation type="journal article" date="2022" name="Cell">
        <title>Repeat-based holocentromeres influence genome architecture and karyotype evolution.</title>
        <authorList>
            <person name="Hofstatter P.G."/>
            <person name="Thangavel G."/>
            <person name="Lux T."/>
            <person name="Neumann P."/>
            <person name="Vondrak T."/>
            <person name="Novak P."/>
            <person name="Zhang M."/>
            <person name="Costa L."/>
            <person name="Castellani M."/>
            <person name="Scott A."/>
            <person name="Toegelov H."/>
            <person name="Fuchs J."/>
            <person name="Mata-Sucre Y."/>
            <person name="Dias Y."/>
            <person name="Vanzela A.L.L."/>
            <person name="Huettel B."/>
            <person name="Almeida C.C.S."/>
            <person name="Simkova H."/>
            <person name="Souza G."/>
            <person name="Pedrosa-Harand A."/>
            <person name="Macas J."/>
            <person name="Mayer K.F.X."/>
            <person name="Houben A."/>
            <person name="Marques A."/>
        </authorList>
    </citation>
    <scope>NUCLEOTIDE SEQUENCE</scope>
    <source>
        <strain evidence="7">RhyBre1mFocal</strain>
    </source>
</reference>
<evidence type="ECO:0000259" key="5">
    <source>
        <dbReference type="Pfam" id="PF00891"/>
    </source>
</evidence>
<evidence type="ECO:0000313" key="7">
    <source>
        <dbReference type="EMBL" id="KAJ1698724.1"/>
    </source>
</evidence>
<organism evidence="7 8">
    <name type="scientific">Rhynchospora breviuscula</name>
    <dbReference type="NCBI Taxonomy" id="2022672"/>
    <lineage>
        <taxon>Eukaryota</taxon>
        <taxon>Viridiplantae</taxon>
        <taxon>Streptophyta</taxon>
        <taxon>Embryophyta</taxon>
        <taxon>Tracheophyta</taxon>
        <taxon>Spermatophyta</taxon>
        <taxon>Magnoliopsida</taxon>
        <taxon>Liliopsida</taxon>
        <taxon>Poales</taxon>
        <taxon>Cyperaceae</taxon>
        <taxon>Cyperoideae</taxon>
        <taxon>Rhynchosporeae</taxon>
        <taxon>Rhynchospora</taxon>
    </lineage>
</organism>
<name>A0A9Q0CRA6_9POAL</name>
<proteinExistence type="predicted"/>
<dbReference type="Proteomes" id="UP001151287">
    <property type="component" value="Unassembled WGS sequence"/>
</dbReference>
<dbReference type="PANTHER" id="PTHR11746">
    <property type="entry name" value="O-METHYLTRANSFERASE"/>
    <property type="match status" value="1"/>
</dbReference>
<dbReference type="SUPFAM" id="SSF46785">
    <property type="entry name" value="Winged helix' DNA-binding domain"/>
    <property type="match status" value="1"/>
</dbReference>
<dbReference type="GO" id="GO:0008171">
    <property type="term" value="F:O-methyltransferase activity"/>
    <property type="evidence" value="ECO:0007669"/>
    <property type="project" value="InterPro"/>
</dbReference>
<evidence type="ECO:0000313" key="8">
    <source>
        <dbReference type="Proteomes" id="UP001151287"/>
    </source>
</evidence>
<dbReference type="OrthoDB" id="2410195at2759"/>
<dbReference type="FunFam" id="3.40.50.150:FF:000057">
    <property type="entry name" value="O-methyltransferase ZRP4"/>
    <property type="match status" value="1"/>
</dbReference>
<evidence type="ECO:0000256" key="1">
    <source>
        <dbReference type="ARBA" id="ARBA00022603"/>
    </source>
</evidence>
<dbReference type="InterPro" id="IPR036388">
    <property type="entry name" value="WH-like_DNA-bd_sf"/>
</dbReference>
<dbReference type="InterPro" id="IPR016461">
    <property type="entry name" value="COMT-like"/>
</dbReference>
<accession>A0A9Q0CRA6</accession>
<dbReference type="EMBL" id="JAMQYH010000002">
    <property type="protein sequence ID" value="KAJ1698724.1"/>
    <property type="molecule type" value="Genomic_DNA"/>
</dbReference>
<dbReference type="GO" id="GO:0032259">
    <property type="term" value="P:methylation"/>
    <property type="evidence" value="ECO:0007669"/>
    <property type="project" value="UniProtKB-KW"/>
</dbReference>